<gene>
    <name evidence="1" type="ORF">ENW50_02430</name>
</gene>
<organism evidence="1">
    <name type="scientific">Acidobacterium capsulatum</name>
    <dbReference type="NCBI Taxonomy" id="33075"/>
    <lineage>
        <taxon>Bacteria</taxon>
        <taxon>Pseudomonadati</taxon>
        <taxon>Acidobacteriota</taxon>
        <taxon>Terriglobia</taxon>
        <taxon>Terriglobales</taxon>
        <taxon>Acidobacteriaceae</taxon>
        <taxon>Acidobacterium</taxon>
    </lineage>
</organism>
<name>A0A7V4XR28_9BACT</name>
<reference evidence="1" key="1">
    <citation type="journal article" date="2020" name="mSystems">
        <title>Genome- and Community-Level Interaction Insights into Carbon Utilization and Element Cycling Functions of Hydrothermarchaeota in Hydrothermal Sediment.</title>
        <authorList>
            <person name="Zhou Z."/>
            <person name="Liu Y."/>
            <person name="Xu W."/>
            <person name="Pan J."/>
            <person name="Luo Z.H."/>
            <person name="Li M."/>
        </authorList>
    </citation>
    <scope>NUCLEOTIDE SEQUENCE [LARGE SCALE GENOMIC DNA]</scope>
    <source>
        <strain evidence="1">SpSt-855</strain>
    </source>
</reference>
<dbReference type="AlphaFoldDB" id="A0A7V4XR28"/>
<dbReference type="EMBL" id="DTKL01000015">
    <property type="protein sequence ID" value="HGY93536.1"/>
    <property type="molecule type" value="Genomic_DNA"/>
</dbReference>
<evidence type="ECO:0000313" key="1">
    <source>
        <dbReference type="EMBL" id="HGY93536.1"/>
    </source>
</evidence>
<comment type="caution">
    <text evidence="1">The sequence shown here is derived from an EMBL/GenBank/DDBJ whole genome shotgun (WGS) entry which is preliminary data.</text>
</comment>
<sequence>MPRSVRTSLSGALPVLLLCLLLPIPLGAATHKAKEHKARAPRVHSVGLGAFRPVPYIADPDAAAPSQTQLRIRPLIVDGRIAQWTTGEVHLVTATTFTVREALRVNDSLPTDPHPRWIWQLGPWLLVHRTSGRVAELHLPDFDPLVSDVAWFRDYAAYCGLHTGGKLVYAVVAELGTRKPLVSKKLSAFDPANHPTPVCAPANWQLGPLRVSFFPTDATPITYSIDNGFAAPVASADNTTSSVPIP</sequence>
<accession>A0A7V4XR28</accession>
<proteinExistence type="predicted"/>
<protein>
    <submittedName>
        <fullName evidence="1">Uncharacterized protein</fullName>
    </submittedName>
</protein>